<name>K1SN69_9ZZZZ</name>
<accession>K1SN69</accession>
<comment type="caution">
    <text evidence="1">The sequence shown here is derived from an EMBL/GenBank/DDBJ whole genome shotgun (WGS) entry which is preliminary data.</text>
</comment>
<dbReference type="InterPro" id="IPR015943">
    <property type="entry name" value="WD40/YVTN_repeat-like_dom_sf"/>
</dbReference>
<feature type="non-terminal residue" evidence="1">
    <location>
        <position position="176"/>
    </location>
</feature>
<proteinExistence type="predicted"/>
<dbReference type="SUPFAM" id="SSF63829">
    <property type="entry name" value="Calcium-dependent phosphotriesterase"/>
    <property type="match status" value="1"/>
</dbReference>
<dbReference type="EMBL" id="AJWY01008141">
    <property type="protein sequence ID" value="EKC62037.1"/>
    <property type="molecule type" value="Genomic_DNA"/>
</dbReference>
<evidence type="ECO:0000313" key="1">
    <source>
        <dbReference type="EMBL" id="EKC62037.1"/>
    </source>
</evidence>
<organism evidence="1">
    <name type="scientific">human gut metagenome</name>
    <dbReference type="NCBI Taxonomy" id="408170"/>
    <lineage>
        <taxon>unclassified sequences</taxon>
        <taxon>metagenomes</taxon>
        <taxon>organismal metagenomes</taxon>
    </lineage>
</organism>
<protein>
    <submittedName>
        <fullName evidence="1">Uncharacterized protein</fullName>
    </submittedName>
</protein>
<dbReference type="AlphaFoldDB" id="K1SN69"/>
<gene>
    <name evidence="1" type="ORF">LEA_12049</name>
</gene>
<reference evidence="1" key="1">
    <citation type="journal article" date="2013" name="Environ. Microbiol.">
        <title>Microbiota from the distal guts of lean and obese adolescents exhibit partial functional redundancy besides clear differences in community structure.</title>
        <authorList>
            <person name="Ferrer M."/>
            <person name="Ruiz A."/>
            <person name="Lanza F."/>
            <person name="Haange S.B."/>
            <person name="Oberbach A."/>
            <person name="Till H."/>
            <person name="Bargiela R."/>
            <person name="Campoy C."/>
            <person name="Segura M.T."/>
            <person name="Richter M."/>
            <person name="von Bergen M."/>
            <person name="Seifert J."/>
            <person name="Suarez A."/>
        </authorList>
    </citation>
    <scope>NUCLEOTIDE SEQUENCE</scope>
</reference>
<sequence>MVAEGDTIHAHVISMTKLSGDSIYVCTAGYGLYHLCEDEDGKKFLKEMRDFPPAKVTLLQIFEDREKRVWFVDADGGIHCSKGGKLRRVASYPGAIELCQSSSGHLYLATAHDGLLCYSEKENRFYDVFPESRRYVMASINPGLEGQILISTDGDGLKIYDEATGLITQSNIRTYE</sequence>
<dbReference type="Gene3D" id="2.130.10.10">
    <property type="entry name" value="YVTN repeat-like/Quinoprotein amine dehydrogenase"/>
    <property type="match status" value="1"/>
</dbReference>